<dbReference type="InterPro" id="IPR007305">
    <property type="entry name" value="Vesicle_transpt_Got1/SFT2"/>
</dbReference>
<evidence type="ECO:0000256" key="7">
    <source>
        <dbReference type="ARBA" id="ARBA00025800"/>
    </source>
</evidence>
<evidence type="ECO:0000256" key="6">
    <source>
        <dbReference type="ARBA" id="ARBA00023136"/>
    </source>
</evidence>
<feature type="transmembrane region" description="Helical" evidence="8">
    <location>
        <begin position="36"/>
        <end position="59"/>
    </location>
</feature>
<keyword evidence="6 8" id="KW-0472">Membrane</keyword>
<dbReference type="STRING" id="65357.A0A024GHR7"/>
<reference evidence="9 10" key="1">
    <citation type="submission" date="2012-05" db="EMBL/GenBank/DDBJ databases">
        <title>Recombination and specialization in a pathogen metapopulation.</title>
        <authorList>
            <person name="Gardiner A."/>
            <person name="Kemen E."/>
            <person name="Schultz-Larsen T."/>
            <person name="MacLean D."/>
            <person name="Van Oosterhout C."/>
            <person name="Jones J.D.G."/>
        </authorList>
    </citation>
    <scope>NUCLEOTIDE SEQUENCE [LARGE SCALE GENOMIC DNA]</scope>
    <source>
        <strain evidence="9 10">Ac Nc2</strain>
    </source>
</reference>
<dbReference type="Proteomes" id="UP000053237">
    <property type="component" value="Unassembled WGS sequence"/>
</dbReference>
<accession>A0A024GHR7</accession>
<keyword evidence="4 8" id="KW-0653">Protein transport</keyword>
<keyword evidence="5 8" id="KW-1133">Transmembrane helix</keyword>
<dbReference type="OrthoDB" id="73614at2759"/>
<sequence length="168" mass="17560">MDHIKVIMGGSAVTDSMSGTDSSASMCPTLSKTQRLVGFAVCFVAGYIISFGSTFALLVGNTSGATFGITYSVGNVLALCGSGFLAGPKQQLKLMMKPVRRVAAAMYVGMIVVVLVVACAAPNLGGLVLFLVLIQFLTAIWYTATYIPFGQRVIKRVLGNVCGVSDAF</sequence>
<dbReference type="GO" id="GO:0016020">
    <property type="term" value="C:membrane"/>
    <property type="evidence" value="ECO:0007669"/>
    <property type="project" value="UniProtKB-SubCell"/>
</dbReference>
<keyword evidence="10" id="KW-1185">Reference proteome</keyword>
<evidence type="ECO:0000256" key="2">
    <source>
        <dbReference type="ARBA" id="ARBA00022448"/>
    </source>
</evidence>
<comment type="function">
    <text evidence="8">May be involved in fusion of retrograde transport vesicles derived from an endocytic compartment with the Golgi complex.</text>
</comment>
<evidence type="ECO:0000313" key="9">
    <source>
        <dbReference type="EMBL" id="CCI46320.1"/>
    </source>
</evidence>
<dbReference type="EMBL" id="CAIX01000123">
    <property type="protein sequence ID" value="CCI46320.1"/>
    <property type="molecule type" value="Genomic_DNA"/>
</dbReference>
<evidence type="ECO:0000256" key="4">
    <source>
        <dbReference type="ARBA" id="ARBA00022927"/>
    </source>
</evidence>
<feature type="transmembrane region" description="Helical" evidence="8">
    <location>
        <begin position="99"/>
        <end position="118"/>
    </location>
</feature>
<name>A0A024GHR7_9STRA</name>
<dbReference type="GO" id="GO:0016192">
    <property type="term" value="P:vesicle-mediated transport"/>
    <property type="evidence" value="ECO:0007669"/>
    <property type="project" value="InterPro"/>
</dbReference>
<dbReference type="GO" id="GO:0005737">
    <property type="term" value="C:cytoplasm"/>
    <property type="evidence" value="ECO:0007669"/>
    <property type="project" value="UniProtKB-ARBA"/>
</dbReference>
<evidence type="ECO:0000256" key="8">
    <source>
        <dbReference type="RuleBase" id="RU363111"/>
    </source>
</evidence>
<dbReference type="Pfam" id="PF04178">
    <property type="entry name" value="Got1"/>
    <property type="match status" value="1"/>
</dbReference>
<comment type="similarity">
    <text evidence="7 8">Belongs to the SFT2 family.</text>
</comment>
<evidence type="ECO:0000256" key="5">
    <source>
        <dbReference type="ARBA" id="ARBA00022989"/>
    </source>
</evidence>
<dbReference type="AlphaFoldDB" id="A0A024GHR7"/>
<comment type="subcellular location">
    <subcellularLocation>
        <location evidence="1 8">Membrane</location>
        <topology evidence="1 8">Multi-pass membrane protein</topology>
    </subcellularLocation>
</comment>
<evidence type="ECO:0000256" key="3">
    <source>
        <dbReference type="ARBA" id="ARBA00022692"/>
    </source>
</evidence>
<feature type="transmembrane region" description="Helical" evidence="8">
    <location>
        <begin position="124"/>
        <end position="147"/>
    </location>
</feature>
<gene>
    <name evidence="9" type="ORF">BN9_072490</name>
</gene>
<dbReference type="GO" id="GO:0015031">
    <property type="term" value="P:protein transport"/>
    <property type="evidence" value="ECO:0007669"/>
    <property type="project" value="UniProtKB-KW"/>
</dbReference>
<dbReference type="PANTHER" id="PTHR23137:SF6">
    <property type="entry name" value="VESICLE TRANSPORT PROTEIN"/>
    <property type="match status" value="1"/>
</dbReference>
<dbReference type="InterPro" id="IPR011691">
    <property type="entry name" value="Vesicle_transpt_SFT2"/>
</dbReference>
<feature type="transmembrane region" description="Helical" evidence="8">
    <location>
        <begin position="65"/>
        <end position="87"/>
    </location>
</feature>
<proteinExistence type="inferred from homology"/>
<organism evidence="9 10">
    <name type="scientific">Albugo candida</name>
    <dbReference type="NCBI Taxonomy" id="65357"/>
    <lineage>
        <taxon>Eukaryota</taxon>
        <taxon>Sar</taxon>
        <taxon>Stramenopiles</taxon>
        <taxon>Oomycota</taxon>
        <taxon>Peronosporomycetes</taxon>
        <taxon>Albuginales</taxon>
        <taxon>Albuginaceae</taxon>
        <taxon>Albugo</taxon>
    </lineage>
</organism>
<dbReference type="PANTHER" id="PTHR23137">
    <property type="entry name" value="VESICLE TRANSPORT PROTEIN-RELATED"/>
    <property type="match status" value="1"/>
</dbReference>
<keyword evidence="3 8" id="KW-0812">Transmembrane</keyword>
<evidence type="ECO:0000256" key="1">
    <source>
        <dbReference type="ARBA" id="ARBA00004141"/>
    </source>
</evidence>
<dbReference type="GO" id="GO:0012505">
    <property type="term" value="C:endomembrane system"/>
    <property type="evidence" value="ECO:0007669"/>
    <property type="project" value="UniProtKB-ARBA"/>
</dbReference>
<evidence type="ECO:0000313" key="10">
    <source>
        <dbReference type="Proteomes" id="UP000053237"/>
    </source>
</evidence>
<protein>
    <recommendedName>
        <fullName evidence="8">Vesicle transport protein</fullName>
    </recommendedName>
</protein>
<comment type="caution">
    <text evidence="9">The sequence shown here is derived from an EMBL/GenBank/DDBJ whole genome shotgun (WGS) entry which is preliminary data.</text>
</comment>
<dbReference type="InParanoid" id="A0A024GHR7"/>
<keyword evidence="2 8" id="KW-0813">Transport</keyword>